<sequence length="175" mass="19143">MVPQFVVALMAAAVSVMAELNTHLVPLAALKKLNDAQCSFPSSFTINDFKFWKPDSGNTDDEVFYDFNYVDALTNVITPCHLNGSSQPNGPAGLTARWPCDNKWVQFIWKEDTNRLTLIEQACPTEEPGFEASGNITPTFSCTEEPDLGGRGPGQLCSTPSYSANFTSLEPIPMD</sequence>
<evidence type="ECO:0000256" key="1">
    <source>
        <dbReference type="SAM" id="SignalP"/>
    </source>
</evidence>
<dbReference type="Proteomes" id="UP001174934">
    <property type="component" value="Unassembled WGS sequence"/>
</dbReference>
<proteinExistence type="predicted"/>
<comment type="caution">
    <text evidence="2">The sequence shown here is derived from an EMBL/GenBank/DDBJ whole genome shotgun (WGS) entry which is preliminary data.</text>
</comment>
<keyword evidence="1" id="KW-0732">Signal</keyword>
<feature type="chain" id="PRO_5041410487" description="AA1-like domain-containing protein" evidence="1">
    <location>
        <begin position="19"/>
        <end position="175"/>
    </location>
</feature>
<dbReference type="AlphaFoldDB" id="A0AA40BY35"/>
<keyword evidence="3" id="KW-1185">Reference proteome</keyword>
<organism evidence="2 3">
    <name type="scientific">Bombardia bombarda</name>
    <dbReference type="NCBI Taxonomy" id="252184"/>
    <lineage>
        <taxon>Eukaryota</taxon>
        <taxon>Fungi</taxon>
        <taxon>Dikarya</taxon>
        <taxon>Ascomycota</taxon>
        <taxon>Pezizomycotina</taxon>
        <taxon>Sordariomycetes</taxon>
        <taxon>Sordariomycetidae</taxon>
        <taxon>Sordariales</taxon>
        <taxon>Lasiosphaeriaceae</taxon>
        <taxon>Bombardia</taxon>
    </lineage>
</organism>
<evidence type="ECO:0000313" key="2">
    <source>
        <dbReference type="EMBL" id="KAK0617902.1"/>
    </source>
</evidence>
<evidence type="ECO:0000313" key="3">
    <source>
        <dbReference type="Proteomes" id="UP001174934"/>
    </source>
</evidence>
<evidence type="ECO:0008006" key="4">
    <source>
        <dbReference type="Google" id="ProtNLM"/>
    </source>
</evidence>
<feature type="signal peptide" evidence="1">
    <location>
        <begin position="1"/>
        <end position="18"/>
    </location>
</feature>
<protein>
    <recommendedName>
        <fullName evidence="4">AA1-like domain-containing protein</fullName>
    </recommendedName>
</protein>
<dbReference type="EMBL" id="JAULSR010000005">
    <property type="protein sequence ID" value="KAK0617902.1"/>
    <property type="molecule type" value="Genomic_DNA"/>
</dbReference>
<accession>A0AA40BY35</accession>
<name>A0AA40BY35_9PEZI</name>
<gene>
    <name evidence="2" type="ORF">B0T17DRAFT_509488</name>
</gene>
<reference evidence="2" key="1">
    <citation type="submission" date="2023-06" db="EMBL/GenBank/DDBJ databases">
        <title>Genome-scale phylogeny and comparative genomics of the fungal order Sordariales.</title>
        <authorList>
            <consortium name="Lawrence Berkeley National Laboratory"/>
            <person name="Hensen N."/>
            <person name="Bonometti L."/>
            <person name="Westerberg I."/>
            <person name="Brannstrom I.O."/>
            <person name="Guillou S."/>
            <person name="Cros-Aarteil S."/>
            <person name="Calhoun S."/>
            <person name="Haridas S."/>
            <person name="Kuo A."/>
            <person name="Mondo S."/>
            <person name="Pangilinan J."/>
            <person name="Riley R."/>
            <person name="LaButti K."/>
            <person name="Andreopoulos B."/>
            <person name="Lipzen A."/>
            <person name="Chen C."/>
            <person name="Yanf M."/>
            <person name="Daum C."/>
            <person name="Ng V."/>
            <person name="Clum A."/>
            <person name="Steindorff A."/>
            <person name="Ohm R."/>
            <person name="Martin F."/>
            <person name="Silar P."/>
            <person name="Natvig D."/>
            <person name="Lalanne C."/>
            <person name="Gautier V."/>
            <person name="Ament-velasquez S.L."/>
            <person name="Kruys A."/>
            <person name="Hutchinson M.I."/>
            <person name="Powell A.J."/>
            <person name="Barry K."/>
            <person name="Miller A.N."/>
            <person name="Grigoriev I.V."/>
            <person name="Debuchy R."/>
            <person name="Gladieux P."/>
            <person name="Thoren M.H."/>
            <person name="Johannesson H."/>
        </authorList>
    </citation>
    <scope>NUCLEOTIDE SEQUENCE</scope>
    <source>
        <strain evidence="2">SMH3391-2</strain>
    </source>
</reference>